<sequence>MKILLMILSLFISSTFIAKAETAISSKIEHIDLKMKEHEAAVTFLALSKGEATLIQGPNSENILVNVGGKGAKAELASWLSLYNVKELSALFLTNDGQDLSYNTLNQLITEYNIKEIITTPELSEQLAKNIDQSLPTSMVTWVEGAKKEILPGMTVEAQFVGNEENEGMDLLLNFFQHNIFLMTSFTQRAEQTLLKKNLKDVNVFKILNNNKEVSLSDQLITYINPQISILFSPKGYGPYADILHELHGIWSEVYFTKKHGTITIKFTESNYEVITIPVVAGE</sequence>
<keyword evidence="3" id="KW-1185">Reference proteome</keyword>
<protein>
    <submittedName>
        <fullName evidence="2">Hydrolase</fullName>
    </submittedName>
</protein>
<evidence type="ECO:0000256" key="1">
    <source>
        <dbReference type="SAM" id="SignalP"/>
    </source>
</evidence>
<dbReference type="AlphaFoldDB" id="K6E8C4"/>
<feature type="chain" id="PRO_5003894142" evidence="1">
    <location>
        <begin position="21"/>
        <end position="283"/>
    </location>
</feature>
<proteinExistence type="predicted"/>
<dbReference type="RefSeq" id="WP_007084844.1">
    <property type="nucleotide sequence ID" value="NZ_AJLS01000055.1"/>
</dbReference>
<evidence type="ECO:0000313" key="2">
    <source>
        <dbReference type="EMBL" id="EKN69576.1"/>
    </source>
</evidence>
<dbReference type="PANTHER" id="PTHR30619">
    <property type="entry name" value="DNA INTERNALIZATION/COMPETENCE PROTEIN COMEC/REC2"/>
    <property type="match status" value="1"/>
</dbReference>
<dbReference type="InterPro" id="IPR052159">
    <property type="entry name" value="Competence_DNA_uptake"/>
</dbReference>
<evidence type="ECO:0000313" key="3">
    <source>
        <dbReference type="Proteomes" id="UP000006316"/>
    </source>
</evidence>
<feature type="signal peptide" evidence="1">
    <location>
        <begin position="1"/>
        <end position="20"/>
    </location>
</feature>
<dbReference type="STRING" id="1117379.BABA_09126"/>
<name>K6E8C4_9BACI</name>
<dbReference type="PANTHER" id="PTHR30619:SF1">
    <property type="entry name" value="RECOMBINATION PROTEIN 2"/>
    <property type="match status" value="1"/>
</dbReference>
<dbReference type="EMBL" id="AJLS01000055">
    <property type="protein sequence ID" value="EKN69576.1"/>
    <property type="molecule type" value="Genomic_DNA"/>
</dbReference>
<dbReference type="PATRIC" id="fig|1117379.3.peg.1908"/>
<dbReference type="Proteomes" id="UP000006316">
    <property type="component" value="Unassembled WGS sequence"/>
</dbReference>
<keyword evidence="2" id="KW-0378">Hydrolase</keyword>
<gene>
    <name evidence="2" type="ORF">BABA_09126</name>
</gene>
<keyword evidence="1" id="KW-0732">Signal</keyword>
<dbReference type="GO" id="GO:0016787">
    <property type="term" value="F:hydrolase activity"/>
    <property type="evidence" value="ECO:0007669"/>
    <property type="project" value="UniProtKB-KW"/>
</dbReference>
<dbReference type="OrthoDB" id="2696637at2"/>
<dbReference type="InterPro" id="IPR036866">
    <property type="entry name" value="RibonucZ/Hydroxyglut_hydro"/>
</dbReference>
<dbReference type="eggNOG" id="COG2333">
    <property type="taxonomic scope" value="Bacteria"/>
</dbReference>
<reference evidence="2 3" key="1">
    <citation type="journal article" date="2012" name="Front. Microbiol.">
        <title>Redundancy and modularity in membrane-associated dissimilatory nitrate reduction in Bacillus.</title>
        <authorList>
            <person name="Heylen K."/>
            <person name="Keltjens J."/>
        </authorList>
    </citation>
    <scope>NUCLEOTIDE SEQUENCE [LARGE SCALE GENOMIC DNA]</scope>
    <source>
        <strain evidence="3">LMG 21833T</strain>
    </source>
</reference>
<organism evidence="2 3">
    <name type="scientific">Neobacillus bataviensis LMG 21833</name>
    <dbReference type="NCBI Taxonomy" id="1117379"/>
    <lineage>
        <taxon>Bacteria</taxon>
        <taxon>Bacillati</taxon>
        <taxon>Bacillota</taxon>
        <taxon>Bacilli</taxon>
        <taxon>Bacillales</taxon>
        <taxon>Bacillaceae</taxon>
        <taxon>Neobacillus</taxon>
    </lineage>
</organism>
<comment type="caution">
    <text evidence="2">The sequence shown here is derived from an EMBL/GenBank/DDBJ whole genome shotgun (WGS) entry which is preliminary data.</text>
</comment>
<dbReference type="Gene3D" id="3.60.15.10">
    <property type="entry name" value="Ribonuclease Z/Hydroxyacylglutathione hydrolase-like"/>
    <property type="match status" value="1"/>
</dbReference>
<accession>K6E8C4</accession>